<evidence type="ECO:0000256" key="5">
    <source>
        <dbReference type="SAM" id="Coils"/>
    </source>
</evidence>
<dbReference type="InterPro" id="IPR002913">
    <property type="entry name" value="START_lipid-bd_dom"/>
</dbReference>
<dbReference type="InterPro" id="IPR000477">
    <property type="entry name" value="RT_dom"/>
</dbReference>
<evidence type="ECO:0000256" key="2">
    <source>
        <dbReference type="ARBA" id="ARBA00022833"/>
    </source>
</evidence>
<dbReference type="CDD" id="cd04476">
    <property type="entry name" value="RPA1_DBD_C"/>
    <property type="match status" value="1"/>
</dbReference>
<dbReference type="PROSITE" id="PS50994">
    <property type="entry name" value="INTEGRASE"/>
    <property type="match status" value="1"/>
</dbReference>
<dbReference type="EMBL" id="JAEFBJ010000005">
    <property type="protein sequence ID" value="KAG7610777.1"/>
    <property type="molecule type" value="Genomic_DNA"/>
</dbReference>
<dbReference type="Pfam" id="PF08646">
    <property type="entry name" value="Rep_fac-A_C"/>
    <property type="match status" value="1"/>
</dbReference>
<feature type="region of interest" description="Disordered" evidence="6">
    <location>
        <begin position="1041"/>
        <end position="1088"/>
    </location>
</feature>
<keyword evidence="1" id="KW-0479">Metal-binding</keyword>
<dbReference type="GO" id="GO:0046872">
    <property type="term" value="F:metal ion binding"/>
    <property type="evidence" value="ECO:0007669"/>
    <property type="project" value="UniProtKB-KW"/>
</dbReference>
<dbReference type="Pfam" id="PF17921">
    <property type="entry name" value="Integrase_H2C2"/>
    <property type="match status" value="1"/>
</dbReference>
<dbReference type="CDD" id="cd00303">
    <property type="entry name" value="retropepsin_like"/>
    <property type="match status" value="1"/>
</dbReference>
<feature type="compositionally biased region" description="Basic and acidic residues" evidence="6">
    <location>
        <begin position="30"/>
        <end position="46"/>
    </location>
</feature>
<sequence>MISHAKSGGEKPDWILSDYWTIMQRHWATEKAKGTSEKARASRMSDRNGLGPHSHRAGSRSFLRVKDVLEANNEDYSFIAVMKKTHQKPDGSYVDQRARLVADTYEKHVQERLCQLESAGEENLRAETIDNHEKNEIYIKAAVSSKHGHIFGLGALMETLPSVGASSSAPQASEEVETITHRLQEMETDLKKSLEENLQIQKILEAMEKLVETFASQNMPLVEAIHLSPTIKRYVKTMVTKNLTKECSVMMISEQGSDIIQERIPRKLPDPGTFVLSVTINHDSFPRALCDLGSSVNLMPRSVAMRLGNSNLEPTFITLVLADRSTRIPDRILIDVPVMIGKSMIPTDFVVLPYEKKPKDPIILGRSFLHTGGAIIDVRQGRIGLNVGDLTIQFDMNTLVKKPIIEGKTFLIDFFTSSASDSISEMELEDPLERVLVSSIEDSADLDSKTSTYTKLLDETEHVMQLTVEEALPSVTSTSTTTSDWDPTKAPKIELKPLLAGLKTSDVHRLQKAECCYQERPFPLTIYRSDVGEIPIHPDDHEKTTFTCPYGTFAYGRMLFGLHNVLATFQRGMMSIFTDMIEDIMEVFMDDFSVYGSSFEDCLENLCKVFARCEEKHLVLNWEKCHFMVQDGIVLVHRISEHGIEVDRAKIEVMTSLQALDNVKAVKSFLGHASFYRRFIKDFSRIARPLTALLCKEVKFEFTQECHDAFQQIKQALISAPIVQPPDWDLPFEVMCDVSDFAVGTVLGQRKDKKLHAIYYASRTLDDAQRNYATTEKELLAVVFAFEKFRSYLVGSKVIVHTDDAALKYLIQNSSYGGHFATFKTVSKVLQAGFWWSTMFRDAQKFISQCDPYQRRGKISKRNEMPHKFILEVEVFDCWGIDFMGPFPSSNKNLYILVAVDYVSKWVEAIASPKNDSVVVMKLFKSIIFPCFGVPRIIISDGGKHFINKILAKLLLHYGVKHRVATPYHPQTSGQVEVSNRQIKEILEKTVAWAVKMINFDIKSAGERRLIQLNELVVIRIHAYDNSKLYKERTKAYDDKKILTRTFKPNDQGRKRRRGRASDLPPPPPSLTAASASPPPPVTTHPNRNPKLHPLNLLFIDFHGQSFQMREFLLKGFGRKMSTGNSLKRLQIEKSVLGMLDDIGLGTISCRQYDLYPEVVKQFMTSVRVSYVNDRKRNAQEGALIFFIRGVRYRLPLRDLCDIYGFDNDITGVFLPGQFKDAVHLGIHHPVLRYLVRLISSTLLCKMEPSKMRLSELLLLYHALHDFFPDSLGFEQVDRRGQKSERVGSLLTPIFEHFRISFEGEEVNTTRVTMDETYLKNSHRLKGNLLWCFRDDRGQHMIQLPRPALTENTGEHEEIAFHPDPSLLHAAPRTRRQRGSAAGSAPTQTEDEFIDPAGGPRVGSSSSALPYQLPSPPPIPMEPQDDDCKQYERKSICDLLHSMEIGKVRVVCTIYALDLDWSWYYFSCRNCNKKVTHIHAGVNTTSLKSSKPRFWCDVYKNAVTNVQAKYMLYVKVMDGTGETKCLLFDTIYADMVGESCTSMLGGSFNETEDPNDVPDGLRNLVGKTFLFLVSVEKENIWDSKDSFKVTRLLSNDGLCGDEVLEDLEYSVNPASIISRDQETSDSVTPLSKRVYTTKLSDSEQSSSSKKLCVQPLDLEKSEPEFNDELATKEASVTTCDSIVQVCERSLTSAIVGPNGPFSSSFVRAKMLSSGFLIRPCDGGGSIIHIVDHVDLDVSSVPKVLRPLYESSKILEDSTYWRVVSLEVLEDSTNF</sequence>
<dbReference type="PROSITE" id="PS50848">
    <property type="entry name" value="START"/>
    <property type="match status" value="1"/>
</dbReference>
<dbReference type="InterPro" id="IPR013955">
    <property type="entry name" value="Rep_factor-A_C"/>
</dbReference>
<evidence type="ECO:0000256" key="3">
    <source>
        <dbReference type="ARBA" id="ARBA00023125"/>
    </source>
</evidence>
<keyword evidence="3" id="KW-0238">DNA-binding</keyword>
<dbReference type="Pfam" id="PF00078">
    <property type="entry name" value="RVT_1"/>
    <property type="match status" value="1"/>
</dbReference>
<evidence type="ECO:0000256" key="4">
    <source>
        <dbReference type="ARBA" id="ARBA00023268"/>
    </source>
</evidence>
<evidence type="ECO:0000259" key="7">
    <source>
        <dbReference type="PROSITE" id="PS50848"/>
    </source>
</evidence>
<dbReference type="PANTHER" id="PTHR37984">
    <property type="entry name" value="PROTEIN CBG26694"/>
    <property type="match status" value="1"/>
</dbReference>
<keyword evidence="4" id="KW-0511">Multifunctional enzyme</keyword>
<feature type="domain" description="Integrase catalytic" evidence="8">
    <location>
        <begin position="862"/>
        <end position="1034"/>
    </location>
</feature>
<keyword evidence="10" id="KW-1185">Reference proteome</keyword>
<reference evidence="9 10" key="1">
    <citation type="submission" date="2020-12" db="EMBL/GenBank/DDBJ databases">
        <title>Concerted genomic and epigenomic changes stabilize Arabidopsis allopolyploids.</title>
        <authorList>
            <person name="Chen Z."/>
        </authorList>
    </citation>
    <scope>NUCLEOTIDE SEQUENCE [LARGE SCALE GENOMIC DNA]</scope>
    <source>
        <strain evidence="9">As9502</strain>
        <tissue evidence="9">Leaf</tissue>
    </source>
</reference>
<dbReference type="FunFam" id="3.10.20.370:FF:000001">
    <property type="entry name" value="Retrovirus-related Pol polyprotein from transposon 17.6-like protein"/>
    <property type="match status" value="1"/>
</dbReference>
<dbReference type="Pfam" id="PF00665">
    <property type="entry name" value="rve"/>
    <property type="match status" value="1"/>
</dbReference>
<dbReference type="GO" id="GO:0008289">
    <property type="term" value="F:lipid binding"/>
    <property type="evidence" value="ECO:0007669"/>
    <property type="project" value="InterPro"/>
</dbReference>
<dbReference type="InterPro" id="IPR004312">
    <property type="entry name" value="ATHILA_Orf1_C"/>
</dbReference>
<dbReference type="CDD" id="cd09274">
    <property type="entry name" value="RNase_HI_RT_Ty3"/>
    <property type="match status" value="1"/>
</dbReference>
<dbReference type="InterPro" id="IPR004252">
    <property type="entry name" value="Probable_transposase_24"/>
</dbReference>
<dbReference type="Pfam" id="PF03078">
    <property type="entry name" value="ATHILA"/>
    <property type="match status" value="1"/>
</dbReference>
<feature type="region of interest" description="Disordered" evidence="6">
    <location>
        <begin position="1373"/>
        <end position="1414"/>
    </location>
</feature>
<dbReference type="GO" id="GO:0015074">
    <property type="term" value="P:DNA integration"/>
    <property type="evidence" value="ECO:0007669"/>
    <property type="project" value="InterPro"/>
</dbReference>
<evidence type="ECO:0000313" key="9">
    <source>
        <dbReference type="EMBL" id="KAG7610777.1"/>
    </source>
</evidence>
<dbReference type="InterPro" id="IPR041577">
    <property type="entry name" value="RT_RNaseH_2"/>
</dbReference>
<proteinExistence type="predicted"/>
<dbReference type="CDD" id="cd01647">
    <property type="entry name" value="RT_LTR"/>
    <property type="match status" value="1"/>
</dbReference>
<comment type="caution">
    <text evidence="9">The sequence shown here is derived from an EMBL/GenBank/DDBJ whole genome shotgun (WGS) entry which is preliminary data.</text>
</comment>
<keyword evidence="2" id="KW-0862">Zinc</keyword>
<keyword evidence="5" id="KW-0175">Coiled coil</keyword>
<evidence type="ECO:0000313" key="10">
    <source>
        <dbReference type="Proteomes" id="UP000694251"/>
    </source>
</evidence>
<protein>
    <submittedName>
        <fullName evidence="9">Ribonuclease H-like superfamily</fullName>
    </submittedName>
</protein>
<feature type="coiled-coil region" evidence="5">
    <location>
        <begin position="176"/>
        <end position="203"/>
    </location>
</feature>
<dbReference type="FunFam" id="3.30.70.270:FF:000020">
    <property type="entry name" value="Transposon Tf2-6 polyprotein-like Protein"/>
    <property type="match status" value="1"/>
</dbReference>
<dbReference type="Proteomes" id="UP000694251">
    <property type="component" value="Chromosome 5"/>
</dbReference>
<evidence type="ECO:0000256" key="1">
    <source>
        <dbReference type="ARBA" id="ARBA00022723"/>
    </source>
</evidence>
<dbReference type="OrthoDB" id="10055717at2759"/>
<dbReference type="GO" id="GO:0003824">
    <property type="term" value="F:catalytic activity"/>
    <property type="evidence" value="ECO:0007669"/>
    <property type="project" value="UniProtKB-KW"/>
</dbReference>
<evidence type="ECO:0000256" key="6">
    <source>
        <dbReference type="SAM" id="MobiDB-lite"/>
    </source>
</evidence>
<dbReference type="GO" id="GO:0003677">
    <property type="term" value="F:DNA binding"/>
    <property type="evidence" value="ECO:0007669"/>
    <property type="project" value="UniProtKB-KW"/>
</dbReference>
<name>A0A8T2DGZ5_ARASU</name>
<dbReference type="PANTHER" id="PTHR37984:SF5">
    <property type="entry name" value="PROTEIN NYNRIN-LIKE"/>
    <property type="match status" value="1"/>
</dbReference>
<accession>A0A8T2DGZ5</accession>
<gene>
    <name evidence="9" type="ORF">ISN44_As05g028580</name>
</gene>
<dbReference type="InterPro" id="IPR050951">
    <property type="entry name" value="Retrovirus_Pol_polyprotein"/>
</dbReference>
<dbReference type="InterPro" id="IPR041588">
    <property type="entry name" value="Integrase_H2C2"/>
</dbReference>
<evidence type="ECO:0000259" key="8">
    <source>
        <dbReference type="PROSITE" id="PS50994"/>
    </source>
</evidence>
<feature type="domain" description="START" evidence="7">
    <location>
        <begin position="1571"/>
        <end position="1751"/>
    </location>
</feature>
<dbReference type="Pfam" id="PF17919">
    <property type="entry name" value="RT_RNaseH_2"/>
    <property type="match status" value="1"/>
</dbReference>
<organism evidence="9 10">
    <name type="scientific">Arabidopsis suecica</name>
    <name type="common">Swedish thale-cress</name>
    <name type="synonym">Cardaminopsis suecica</name>
    <dbReference type="NCBI Taxonomy" id="45249"/>
    <lineage>
        <taxon>Eukaryota</taxon>
        <taxon>Viridiplantae</taxon>
        <taxon>Streptophyta</taxon>
        <taxon>Embryophyta</taxon>
        <taxon>Tracheophyta</taxon>
        <taxon>Spermatophyta</taxon>
        <taxon>Magnoliopsida</taxon>
        <taxon>eudicotyledons</taxon>
        <taxon>Gunneridae</taxon>
        <taxon>Pentapetalae</taxon>
        <taxon>rosids</taxon>
        <taxon>malvids</taxon>
        <taxon>Brassicales</taxon>
        <taxon>Brassicaceae</taxon>
        <taxon>Camelineae</taxon>
        <taxon>Arabidopsis</taxon>
    </lineage>
</organism>
<dbReference type="InterPro" id="IPR047192">
    <property type="entry name" value="Euk_RPA1_DBD_C"/>
</dbReference>
<dbReference type="Pfam" id="PF03004">
    <property type="entry name" value="Transposase_24"/>
    <property type="match status" value="1"/>
</dbReference>
<feature type="region of interest" description="Disordered" evidence="6">
    <location>
        <begin position="30"/>
        <end position="57"/>
    </location>
</feature>
<dbReference type="InterPro" id="IPR001584">
    <property type="entry name" value="Integrase_cat-core"/>
</dbReference>
<dbReference type="Pfam" id="PF01852">
    <property type="entry name" value="START"/>
    <property type="match status" value="1"/>
</dbReference>